<gene>
    <name evidence="1" type="ORF">M8C81_11090</name>
</gene>
<dbReference type="EMBL" id="JAMHFX010000159">
    <property type="protein sequence ID" value="MCO1621142.1"/>
    <property type="molecule type" value="Genomic_DNA"/>
</dbReference>
<dbReference type="AlphaFoldDB" id="A0AAW5HJX8"/>
<reference evidence="1" key="1">
    <citation type="submission" date="2022-05" db="EMBL/GenBank/DDBJ databases">
        <authorList>
            <person name="Yi M."/>
        </authorList>
    </citation>
    <scope>NUCLEOTIDE SEQUENCE</scope>
    <source>
        <strain evidence="1">DS2</strain>
    </source>
</reference>
<dbReference type="RefSeq" id="WP_100857914.1">
    <property type="nucleotide sequence ID" value="NZ_JAMHFX010000159.1"/>
</dbReference>
<organism evidence="1 2">
    <name type="scientific">Pseudomonas putida</name>
    <name type="common">Arthrobacter siderocapsulatus</name>
    <dbReference type="NCBI Taxonomy" id="303"/>
    <lineage>
        <taxon>Bacteria</taxon>
        <taxon>Pseudomonadati</taxon>
        <taxon>Pseudomonadota</taxon>
        <taxon>Gammaproteobacteria</taxon>
        <taxon>Pseudomonadales</taxon>
        <taxon>Pseudomonadaceae</taxon>
        <taxon>Pseudomonas</taxon>
    </lineage>
</organism>
<reference evidence="1" key="2">
    <citation type="submission" date="2023-08" db="EMBL/GenBank/DDBJ databases">
        <title>Isolation, Identification, Denitrification Characteristics of A Highly Efficient Aerobic Denitrifying Bacterial Strain DS2.</title>
        <authorList>
            <person name="Wang H."/>
        </authorList>
    </citation>
    <scope>NUCLEOTIDE SEQUENCE</scope>
    <source>
        <strain evidence="1">DS2</strain>
    </source>
</reference>
<protein>
    <recommendedName>
        <fullName evidence="3">Helix-turn-helix domain-containing protein</fullName>
    </recommendedName>
</protein>
<evidence type="ECO:0000313" key="2">
    <source>
        <dbReference type="Proteomes" id="UP001202943"/>
    </source>
</evidence>
<evidence type="ECO:0000313" key="1">
    <source>
        <dbReference type="EMBL" id="MCO1621142.1"/>
    </source>
</evidence>
<proteinExistence type="predicted"/>
<accession>A0AAW5HJX8</accession>
<comment type="caution">
    <text evidence="1">The sequence shown here is derived from an EMBL/GenBank/DDBJ whole genome shotgun (WGS) entry which is preliminary data.</text>
</comment>
<sequence length="430" mass="46933">MVFSEDLRIGAYARFLLQALVCHESTFLSTSFKVKTVAKQLCLTERLVREAAQELADVGLLVSRRRADQVGRPVQEYESSQLLCDLVTQAGQGEAVHRDLIVRLFSEPEIYALGPFSAVMGDACEEDDKPARKLIRKDGRPAAPGAKGRLAASTRVMLAALLSFADHCGVVTGISETRLRAMTGLNALSLKHQVKRLVSLGFIRTHVPGVSSGIFVGAKVPTIYYLNLDHPQLGATRGARGLVVHVTLGPGKFNRLATGIPSSEALTALGAPALDMLYHKLAGHTSRLLSAVWARADDACSEVKAAVADDIDGEVGALWVGNSAKDKGYYWAEMQENFHATACEWADGLHRRLLRWKVWEGYKPQLVRLIPAPDRKDGLTITSLVVYPAPRSAATCLVVWDKYDGRVDYYGHETDLDLALRCEVGLLTEA</sequence>
<evidence type="ECO:0008006" key="3">
    <source>
        <dbReference type="Google" id="ProtNLM"/>
    </source>
</evidence>
<name>A0AAW5HJX8_PSEPU</name>
<dbReference type="Proteomes" id="UP001202943">
    <property type="component" value="Unassembled WGS sequence"/>
</dbReference>